<evidence type="ECO:0000313" key="2">
    <source>
        <dbReference type="Proteomes" id="UP001177120"/>
    </source>
</evidence>
<reference evidence="1" key="1">
    <citation type="journal article" date="2024" name="Int. J. Syst. Evol. Microbiol.">
        <title>Polycladomyces zharkentensis sp. nov., a novel thermophilic cellulose- and starch-degrading member of the Bacillota from a geothermal aquifer in Kazakhstan.</title>
        <authorList>
            <person name="Mashzhan A."/>
            <person name="Kistaubayeva A."/>
            <person name="Javier-Lopez R."/>
            <person name="Bissenova U."/>
            <person name="Bissenbay A."/>
            <person name="Birkeland N.K."/>
        </authorList>
    </citation>
    <scope>NUCLEOTIDE SEQUENCE</scope>
    <source>
        <strain evidence="1">ZKZ2T</strain>
    </source>
</reference>
<gene>
    <name evidence="1" type="ORF">JQC72_12450</name>
</gene>
<dbReference type="RefSeq" id="WP_205496137.1">
    <property type="nucleotide sequence ID" value="NZ_JAFHAP010000011.1"/>
</dbReference>
<dbReference type="Proteomes" id="UP001177120">
    <property type="component" value="Unassembled WGS sequence"/>
</dbReference>
<dbReference type="EMBL" id="JAFHAP010000011">
    <property type="protein sequence ID" value="MBN2910308.1"/>
    <property type="molecule type" value="Genomic_DNA"/>
</dbReference>
<sequence>MDGIDEISMLIHEEMPVYANKGGLDVHTGKYVDVPRFFFQRKNKGVGIDFLDVEGHPIQGSDFMRCLGLFQVAAQVDPV</sequence>
<name>A0ABS2WL99_9BACL</name>
<evidence type="ECO:0000313" key="1">
    <source>
        <dbReference type="EMBL" id="MBN2910308.1"/>
    </source>
</evidence>
<protein>
    <submittedName>
        <fullName evidence="1">Uncharacterized protein</fullName>
    </submittedName>
</protein>
<organism evidence="1 2">
    <name type="scientific">Polycladomyces zharkentensis</name>
    <dbReference type="NCBI Taxonomy" id="2807616"/>
    <lineage>
        <taxon>Bacteria</taxon>
        <taxon>Bacillati</taxon>
        <taxon>Bacillota</taxon>
        <taxon>Bacilli</taxon>
        <taxon>Bacillales</taxon>
        <taxon>Thermoactinomycetaceae</taxon>
        <taxon>Polycladomyces</taxon>
    </lineage>
</organism>
<accession>A0ABS2WL99</accession>
<comment type="caution">
    <text evidence="1">The sequence shown here is derived from an EMBL/GenBank/DDBJ whole genome shotgun (WGS) entry which is preliminary data.</text>
</comment>
<proteinExistence type="predicted"/>
<keyword evidence="2" id="KW-1185">Reference proteome</keyword>